<evidence type="ECO:0000256" key="1">
    <source>
        <dbReference type="ARBA" id="ARBA00022741"/>
    </source>
</evidence>
<evidence type="ECO:0000313" key="5">
    <source>
        <dbReference type="Proteomes" id="UP001153148"/>
    </source>
</evidence>
<dbReference type="Pfam" id="PF11987">
    <property type="entry name" value="IF-2"/>
    <property type="match status" value="1"/>
</dbReference>
<protein>
    <recommendedName>
        <fullName evidence="3">Translation initiation factor IF- 2 domain-containing protein</fullName>
    </recommendedName>
</protein>
<feature type="non-terminal residue" evidence="4">
    <location>
        <position position="1"/>
    </location>
</feature>
<reference evidence="4" key="1">
    <citation type="submission" date="2021-03" db="EMBL/GenBank/DDBJ databases">
        <authorList>
            <person name="Tran Van P."/>
        </authorList>
    </citation>
    <scope>NUCLEOTIDE SEQUENCE</scope>
</reference>
<accession>A0ABN7P035</accession>
<dbReference type="InterPro" id="IPR015760">
    <property type="entry name" value="TIF_IF2"/>
</dbReference>
<dbReference type="Proteomes" id="UP001153148">
    <property type="component" value="Unassembled WGS sequence"/>
</dbReference>
<dbReference type="Gene3D" id="3.40.50.10050">
    <property type="entry name" value="Translation initiation factor IF- 2, domain 3"/>
    <property type="match status" value="1"/>
</dbReference>
<keyword evidence="2" id="KW-0342">GTP-binding</keyword>
<gene>
    <name evidence="4" type="ORF">TPAB3V08_LOCUS5771</name>
</gene>
<dbReference type="PANTHER" id="PTHR43381">
    <property type="entry name" value="TRANSLATION INITIATION FACTOR IF-2-RELATED"/>
    <property type="match status" value="1"/>
</dbReference>
<dbReference type="EMBL" id="CAJPIN010008021">
    <property type="protein sequence ID" value="CAG2058804.1"/>
    <property type="molecule type" value="Genomic_DNA"/>
</dbReference>
<keyword evidence="1" id="KW-0547">Nucleotide-binding</keyword>
<comment type="caution">
    <text evidence="4">The sequence shown here is derived from an EMBL/GenBank/DDBJ whole genome shotgun (WGS) entry which is preliminary data.</text>
</comment>
<dbReference type="PANTHER" id="PTHR43381:SF4">
    <property type="entry name" value="EUKARYOTIC TRANSLATION INITIATION FACTOR 5B"/>
    <property type="match status" value="1"/>
</dbReference>
<proteinExistence type="predicted"/>
<dbReference type="SUPFAM" id="SSF52156">
    <property type="entry name" value="Initiation factor IF2/eIF5b, domain 3"/>
    <property type="match status" value="1"/>
</dbReference>
<dbReference type="InterPro" id="IPR023115">
    <property type="entry name" value="TIF_IF2_dom3"/>
</dbReference>
<organism evidence="4 5">
    <name type="scientific">Timema podura</name>
    <name type="common">Walking stick</name>
    <dbReference type="NCBI Taxonomy" id="61482"/>
    <lineage>
        <taxon>Eukaryota</taxon>
        <taxon>Metazoa</taxon>
        <taxon>Ecdysozoa</taxon>
        <taxon>Arthropoda</taxon>
        <taxon>Hexapoda</taxon>
        <taxon>Insecta</taxon>
        <taxon>Pterygota</taxon>
        <taxon>Neoptera</taxon>
        <taxon>Polyneoptera</taxon>
        <taxon>Phasmatodea</taxon>
        <taxon>Timematodea</taxon>
        <taxon>Timematoidea</taxon>
        <taxon>Timematidae</taxon>
        <taxon>Timema</taxon>
    </lineage>
</organism>
<keyword evidence="5" id="KW-1185">Reference proteome</keyword>
<evidence type="ECO:0000256" key="2">
    <source>
        <dbReference type="ARBA" id="ARBA00023134"/>
    </source>
</evidence>
<sequence length="132" mass="15349">VPLGLKGHLKLQIMFCVVNESVLLCLLQYSNIRIGPVVKKDVMKASTMLEHESQYATILAFDVKVERDAQEMADTLGVKIFQADIIYHLFDKFMAYREELKQRKREEFKHVAVFPCKMRIMPQVTDAWSSLR</sequence>
<dbReference type="InterPro" id="IPR036925">
    <property type="entry name" value="TIF_IF2_dom3_sf"/>
</dbReference>
<feature type="domain" description="Translation initiation factor IF- 2" evidence="3">
    <location>
        <begin position="30"/>
        <end position="93"/>
    </location>
</feature>
<evidence type="ECO:0000259" key="3">
    <source>
        <dbReference type="Pfam" id="PF11987"/>
    </source>
</evidence>
<evidence type="ECO:0000313" key="4">
    <source>
        <dbReference type="EMBL" id="CAG2058804.1"/>
    </source>
</evidence>
<name>A0ABN7P035_TIMPD</name>